<dbReference type="InterPro" id="IPR029058">
    <property type="entry name" value="AB_hydrolase_fold"/>
</dbReference>
<accession>A0A4Y9EJY1</accession>
<dbReference type="PANTHER" id="PTHR46623:SF6">
    <property type="entry name" value="ALPHA_BETA-HYDROLASES SUPERFAMILY PROTEIN"/>
    <property type="match status" value="1"/>
</dbReference>
<dbReference type="GO" id="GO:0016787">
    <property type="term" value="F:hydrolase activity"/>
    <property type="evidence" value="ECO:0007669"/>
    <property type="project" value="UniProtKB-KW"/>
</dbReference>
<dbReference type="InterPro" id="IPR002925">
    <property type="entry name" value="Dienelactn_hydro"/>
</dbReference>
<protein>
    <submittedName>
        <fullName evidence="2">Dienelactone hydrolase family protein</fullName>
    </submittedName>
</protein>
<comment type="caution">
    <text evidence="2">The sequence shown here is derived from an EMBL/GenBank/DDBJ whole genome shotgun (WGS) entry which is preliminary data.</text>
</comment>
<organism evidence="2 3">
    <name type="scientific">Glacieibacterium arshaanense</name>
    <dbReference type="NCBI Taxonomy" id="2511025"/>
    <lineage>
        <taxon>Bacteria</taxon>
        <taxon>Pseudomonadati</taxon>
        <taxon>Pseudomonadota</taxon>
        <taxon>Alphaproteobacteria</taxon>
        <taxon>Sphingomonadales</taxon>
        <taxon>Sphingosinicellaceae</taxon>
        <taxon>Glacieibacterium</taxon>
    </lineage>
</organism>
<dbReference type="EMBL" id="SIHO01000004">
    <property type="protein sequence ID" value="TFU00331.1"/>
    <property type="molecule type" value="Genomic_DNA"/>
</dbReference>
<dbReference type="InterPro" id="IPR051049">
    <property type="entry name" value="Dienelactone_hydrolase-like"/>
</dbReference>
<keyword evidence="3" id="KW-1185">Reference proteome</keyword>
<evidence type="ECO:0000313" key="2">
    <source>
        <dbReference type="EMBL" id="TFU00331.1"/>
    </source>
</evidence>
<sequence>MGAFTQLDALDGSGSFKAYEAGSGTAGIVVIQDIFGINAGIRAMVENWAALGYHAIAPDLFWRQEHGIELDADVPAEFQRALGHMERFDGTKAVADIEAAIELLRSKGCSKVGVIGYCLGGFLAYLCATRTDSDASIGYYGVSIDTRLDEQHAIGKPLMLHIATADGFVPAASQAAIHAALDGNRHVTIHDYDADHAFARHSGSSRVPALAEIADARSRDFFAAHLR</sequence>
<name>A0A4Y9EJY1_9SPHN</name>
<dbReference type="RefSeq" id="WP_135247092.1">
    <property type="nucleotide sequence ID" value="NZ_SIHO01000004.1"/>
</dbReference>
<dbReference type="AlphaFoldDB" id="A0A4Y9EJY1"/>
<proteinExistence type="predicted"/>
<dbReference type="Proteomes" id="UP000297737">
    <property type="component" value="Unassembled WGS sequence"/>
</dbReference>
<dbReference type="OrthoDB" id="9771666at2"/>
<dbReference type="Pfam" id="PF01738">
    <property type="entry name" value="DLH"/>
    <property type="match status" value="1"/>
</dbReference>
<dbReference type="PANTHER" id="PTHR46623">
    <property type="entry name" value="CARBOXYMETHYLENEBUTENOLIDASE-RELATED"/>
    <property type="match status" value="1"/>
</dbReference>
<evidence type="ECO:0000313" key="3">
    <source>
        <dbReference type="Proteomes" id="UP000297737"/>
    </source>
</evidence>
<evidence type="ECO:0000259" key="1">
    <source>
        <dbReference type="Pfam" id="PF01738"/>
    </source>
</evidence>
<keyword evidence="2" id="KW-0378">Hydrolase</keyword>
<dbReference type="SUPFAM" id="SSF53474">
    <property type="entry name" value="alpha/beta-Hydrolases"/>
    <property type="match status" value="1"/>
</dbReference>
<dbReference type="Gene3D" id="3.40.50.1820">
    <property type="entry name" value="alpha/beta hydrolase"/>
    <property type="match status" value="1"/>
</dbReference>
<gene>
    <name evidence="2" type="ORF">EUV02_14860</name>
</gene>
<reference evidence="2 3" key="1">
    <citation type="submission" date="2019-02" db="EMBL/GenBank/DDBJ databases">
        <title>Polymorphobacter sp. isolated from the lake at the Tibet of China.</title>
        <authorList>
            <person name="Li A."/>
        </authorList>
    </citation>
    <scope>NUCLEOTIDE SEQUENCE [LARGE SCALE GENOMIC DNA]</scope>
    <source>
        <strain evidence="2 3">DJ1R-1</strain>
    </source>
</reference>
<feature type="domain" description="Dienelactone hydrolase" evidence="1">
    <location>
        <begin position="19"/>
        <end position="225"/>
    </location>
</feature>